<dbReference type="Proteomes" id="UP000828048">
    <property type="component" value="Chromosome 1"/>
</dbReference>
<evidence type="ECO:0000313" key="2">
    <source>
        <dbReference type="Proteomes" id="UP000828048"/>
    </source>
</evidence>
<keyword evidence="2" id="KW-1185">Reference proteome</keyword>
<name>A0ACB7XQY3_9ERIC</name>
<comment type="caution">
    <text evidence="1">The sequence shown here is derived from an EMBL/GenBank/DDBJ whole genome shotgun (WGS) entry which is preliminary data.</text>
</comment>
<dbReference type="EMBL" id="CM037151">
    <property type="protein sequence ID" value="KAH7843045.1"/>
    <property type="molecule type" value="Genomic_DNA"/>
</dbReference>
<organism evidence="1 2">
    <name type="scientific">Vaccinium darrowii</name>
    <dbReference type="NCBI Taxonomy" id="229202"/>
    <lineage>
        <taxon>Eukaryota</taxon>
        <taxon>Viridiplantae</taxon>
        <taxon>Streptophyta</taxon>
        <taxon>Embryophyta</taxon>
        <taxon>Tracheophyta</taxon>
        <taxon>Spermatophyta</taxon>
        <taxon>Magnoliopsida</taxon>
        <taxon>eudicotyledons</taxon>
        <taxon>Gunneridae</taxon>
        <taxon>Pentapetalae</taxon>
        <taxon>asterids</taxon>
        <taxon>Ericales</taxon>
        <taxon>Ericaceae</taxon>
        <taxon>Vaccinioideae</taxon>
        <taxon>Vaccinieae</taxon>
        <taxon>Vaccinium</taxon>
    </lineage>
</organism>
<evidence type="ECO:0000313" key="1">
    <source>
        <dbReference type="EMBL" id="KAH7843045.1"/>
    </source>
</evidence>
<sequence>MQNDIAKEAGIIKGDEKRRATQLLQMLRRDMSGGKNTLFILDGMRDHFPLKKIGIPIGDNRCKVIVTSQSNDVCGKMACRPIISLDPLPKEESLDAIHGGTWAQRGT</sequence>
<accession>A0ACB7XQY3</accession>
<gene>
    <name evidence="1" type="ORF">Vadar_012100</name>
</gene>
<reference evidence="1 2" key="1">
    <citation type="journal article" date="2021" name="Hortic Res">
        <title>High-quality reference genome and annotation aids understanding of berry development for evergreen blueberry (Vaccinium darrowii).</title>
        <authorList>
            <person name="Yu J."/>
            <person name="Hulse-Kemp A.M."/>
            <person name="Babiker E."/>
            <person name="Staton M."/>
        </authorList>
    </citation>
    <scope>NUCLEOTIDE SEQUENCE [LARGE SCALE GENOMIC DNA]</scope>
    <source>
        <strain evidence="2">cv. NJ 8807/NJ 8810</strain>
        <tissue evidence="1">Young leaf</tissue>
    </source>
</reference>
<protein>
    <submittedName>
        <fullName evidence="1">Uncharacterized protein</fullName>
    </submittedName>
</protein>
<proteinExistence type="predicted"/>